<keyword evidence="4" id="KW-0479">Metal-binding</keyword>
<keyword evidence="11" id="KW-0238">DNA-binding</keyword>
<keyword evidence="8 20" id="KW-0347">Helicase</keyword>
<keyword evidence="21" id="KW-1185">Reference proteome</keyword>
<dbReference type="InterPro" id="IPR018982">
    <property type="entry name" value="RQC_domain"/>
</dbReference>
<dbReference type="Pfam" id="PF16124">
    <property type="entry name" value="RecQ_Zn_bind"/>
    <property type="match status" value="1"/>
</dbReference>
<dbReference type="InterPro" id="IPR014001">
    <property type="entry name" value="Helicase_ATP-bd"/>
</dbReference>
<evidence type="ECO:0000256" key="1">
    <source>
        <dbReference type="ARBA" id="ARBA00001946"/>
    </source>
</evidence>
<evidence type="ECO:0000313" key="21">
    <source>
        <dbReference type="Proteomes" id="UP001055247"/>
    </source>
</evidence>
<evidence type="ECO:0000256" key="3">
    <source>
        <dbReference type="ARBA" id="ARBA00005446"/>
    </source>
</evidence>
<dbReference type="GO" id="GO:0009378">
    <property type="term" value="F:four-way junction helicase activity"/>
    <property type="evidence" value="ECO:0007669"/>
    <property type="project" value="TreeGrafter"/>
</dbReference>
<keyword evidence="7" id="KW-0378">Hydrolase</keyword>
<evidence type="ECO:0000256" key="5">
    <source>
        <dbReference type="ARBA" id="ARBA00022741"/>
    </source>
</evidence>
<evidence type="ECO:0000256" key="11">
    <source>
        <dbReference type="ARBA" id="ARBA00023125"/>
    </source>
</evidence>
<dbReference type="InterPro" id="IPR002121">
    <property type="entry name" value="HRDC_dom"/>
</dbReference>
<organism evidence="20 21">
    <name type="scientific">Methylobacterium hispanicum</name>
    <dbReference type="NCBI Taxonomy" id="270350"/>
    <lineage>
        <taxon>Bacteria</taxon>
        <taxon>Pseudomonadati</taxon>
        <taxon>Pseudomonadota</taxon>
        <taxon>Alphaproteobacteria</taxon>
        <taxon>Hyphomicrobiales</taxon>
        <taxon>Methylobacteriaceae</taxon>
        <taxon>Methylobacterium</taxon>
    </lineage>
</organism>
<evidence type="ECO:0000256" key="12">
    <source>
        <dbReference type="ARBA" id="ARBA00023172"/>
    </source>
</evidence>
<comment type="cofactor">
    <cofactor evidence="1">
        <name>Mg(2+)</name>
        <dbReference type="ChEBI" id="CHEBI:18420"/>
    </cofactor>
</comment>
<dbReference type="FunFam" id="3.40.50.300:FF:000296">
    <property type="entry name" value="ATP-dependent DNA helicase RecQ"/>
    <property type="match status" value="1"/>
</dbReference>
<evidence type="ECO:0000256" key="8">
    <source>
        <dbReference type="ARBA" id="ARBA00022806"/>
    </source>
</evidence>
<evidence type="ECO:0000259" key="18">
    <source>
        <dbReference type="PROSITE" id="PS51192"/>
    </source>
</evidence>
<dbReference type="InterPro" id="IPR032284">
    <property type="entry name" value="RecQ_Zn-bd"/>
</dbReference>
<dbReference type="GO" id="GO:0006281">
    <property type="term" value="P:DNA repair"/>
    <property type="evidence" value="ECO:0007669"/>
    <property type="project" value="UniProtKB-KW"/>
</dbReference>
<dbReference type="EC" id="5.6.2.4" evidence="16"/>
<gene>
    <name evidence="20" type="primary">recQ_1</name>
    <name evidence="20" type="ORF">BHAOGJBA_1350</name>
</gene>
<dbReference type="Gene3D" id="3.40.50.300">
    <property type="entry name" value="P-loop containing nucleotide triphosphate hydrolases"/>
    <property type="match status" value="2"/>
</dbReference>
<keyword evidence="6" id="KW-0227">DNA damage</keyword>
<dbReference type="SMART" id="SM00341">
    <property type="entry name" value="HRDC"/>
    <property type="match status" value="1"/>
</dbReference>
<evidence type="ECO:0000256" key="4">
    <source>
        <dbReference type="ARBA" id="ARBA00022723"/>
    </source>
</evidence>
<evidence type="ECO:0000256" key="13">
    <source>
        <dbReference type="ARBA" id="ARBA00023204"/>
    </source>
</evidence>
<keyword evidence="12" id="KW-0233">DNA recombination</keyword>
<evidence type="ECO:0000259" key="19">
    <source>
        <dbReference type="PROSITE" id="PS51194"/>
    </source>
</evidence>
<dbReference type="SMART" id="SM00956">
    <property type="entry name" value="RQC"/>
    <property type="match status" value="1"/>
</dbReference>
<protein>
    <recommendedName>
        <fullName evidence="16">DNA helicase RecQ</fullName>
        <ecNumber evidence="16">5.6.2.4</ecNumber>
    </recommendedName>
</protein>
<reference evidence="20" key="1">
    <citation type="journal article" date="2016" name="Front. Microbiol.">
        <title>Genome Sequence of the Piezophilic, Mesophilic Sulfate-Reducing Bacterium Desulfovibrio indicus J2T.</title>
        <authorList>
            <person name="Cao J."/>
            <person name="Maignien L."/>
            <person name="Shao Z."/>
            <person name="Alain K."/>
            <person name="Jebbar M."/>
        </authorList>
    </citation>
    <scope>NUCLEOTIDE SEQUENCE</scope>
    <source>
        <strain evidence="20">DSM 16372</strain>
    </source>
</reference>
<dbReference type="Gene3D" id="1.10.10.10">
    <property type="entry name" value="Winged helix-like DNA-binding domain superfamily/Winged helix DNA-binding domain"/>
    <property type="match status" value="1"/>
</dbReference>
<keyword evidence="13" id="KW-0234">DNA repair</keyword>
<dbReference type="FunFam" id="3.40.50.300:FF:000156">
    <property type="entry name" value="ATP-dependent DNA helicase recQ"/>
    <property type="match status" value="1"/>
</dbReference>
<dbReference type="EMBL" id="BPQO01000004">
    <property type="protein sequence ID" value="GJD87845.1"/>
    <property type="molecule type" value="Genomic_DNA"/>
</dbReference>
<dbReference type="PROSITE" id="PS51194">
    <property type="entry name" value="HELICASE_CTER"/>
    <property type="match status" value="1"/>
</dbReference>
<sequence>MKREPLAVLREVFGHAEFRGPQEQVIHHVVAGGDAIVLAPTGIGKSATFQVASLCREGTGVVVSPLIALMQDQVQQLEAAGVRAAFLNSTQSQDQQRRVRDEFSAGRLDFLYVTPERVALPGFQSLLAKTRISLISVDEAHCISQWGHDFRPEYRELGKLRTLFPHVPFIALTATADQQTRADIARGLCLEDALMVTTSFDRPNIDLTITPRESANDQLLAFIRAGGKGETGIVYCLSRKKVEATAAWLKRRGVDAIPYHAGFDAQTRSRTQKAFIEQDGLVLVATIAFGMGINKPNVRFVAHADLPSSVEAYQQEIGRAGRDGLPSRAMMLYGAQDIVQRRRMIEEGDADPNIKRTEIAKLNALVGLAETVGCRRQAVLNYFGETHAGNCGSCDTCRSPAATVDASVAAQKFLSAVYRTGQRFGAAYVIDVLRGKSSDKLRRNGHDKLQTFGIGADMDASAWQGVLRQLVVQEAIVVDHDAFGGLKFGTAARAILKGETKVVMREDRRMRATDVMSSLKASVAAKQQLAPEDEDLFQTLKALRSELARQSGVPAYVVAQDTTLLAIARIKPADVQAMGLVPGFGQAKIAKYGSAFAAAVVGHLHENGLDDVEPAEAEDILGAPSP</sequence>
<evidence type="ECO:0000256" key="6">
    <source>
        <dbReference type="ARBA" id="ARBA00022763"/>
    </source>
</evidence>
<dbReference type="GO" id="GO:0030894">
    <property type="term" value="C:replisome"/>
    <property type="evidence" value="ECO:0007669"/>
    <property type="project" value="TreeGrafter"/>
</dbReference>
<proteinExistence type="inferred from homology"/>
<feature type="domain" description="Helicase ATP-binding" evidence="18">
    <location>
        <begin position="26"/>
        <end position="194"/>
    </location>
</feature>
<keyword evidence="9" id="KW-0862">Zinc</keyword>
<dbReference type="SMART" id="SM00487">
    <property type="entry name" value="DEXDc"/>
    <property type="match status" value="1"/>
</dbReference>
<accession>A0AAV4ZHC4</accession>
<dbReference type="AlphaFoldDB" id="A0AAV4ZHC4"/>
<dbReference type="NCBIfam" id="TIGR01389">
    <property type="entry name" value="recQ"/>
    <property type="match status" value="1"/>
</dbReference>
<dbReference type="GO" id="GO:0043138">
    <property type="term" value="F:3'-5' DNA helicase activity"/>
    <property type="evidence" value="ECO:0007669"/>
    <property type="project" value="UniProtKB-EC"/>
</dbReference>
<dbReference type="PANTHER" id="PTHR13710">
    <property type="entry name" value="DNA HELICASE RECQ FAMILY MEMBER"/>
    <property type="match status" value="1"/>
</dbReference>
<dbReference type="GO" id="GO:0016787">
    <property type="term" value="F:hydrolase activity"/>
    <property type="evidence" value="ECO:0007669"/>
    <property type="project" value="UniProtKB-KW"/>
</dbReference>
<feature type="domain" description="HRDC" evidence="17">
    <location>
        <begin position="530"/>
        <end position="610"/>
    </location>
</feature>
<evidence type="ECO:0000259" key="17">
    <source>
        <dbReference type="PROSITE" id="PS50967"/>
    </source>
</evidence>
<evidence type="ECO:0000256" key="9">
    <source>
        <dbReference type="ARBA" id="ARBA00022833"/>
    </source>
</evidence>
<dbReference type="PROSITE" id="PS51192">
    <property type="entry name" value="HELICASE_ATP_BIND_1"/>
    <property type="match status" value="1"/>
</dbReference>
<comment type="similarity">
    <text evidence="3">Belongs to the helicase family. RecQ subfamily.</text>
</comment>
<keyword evidence="10" id="KW-0067">ATP-binding</keyword>
<keyword evidence="5" id="KW-0547">Nucleotide-binding</keyword>
<dbReference type="Pfam" id="PF00270">
    <property type="entry name" value="DEAD"/>
    <property type="match status" value="1"/>
</dbReference>
<dbReference type="GO" id="GO:0003677">
    <property type="term" value="F:DNA binding"/>
    <property type="evidence" value="ECO:0007669"/>
    <property type="project" value="UniProtKB-KW"/>
</dbReference>
<dbReference type="GO" id="GO:0046872">
    <property type="term" value="F:metal ion binding"/>
    <property type="evidence" value="ECO:0007669"/>
    <property type="project" value="UniProtKB-KW"/>
</dbReference>
<comment type="catalytic activity">
    <reaction evidence="15">
        <text>Couples ATP hydrolysis with the unwinding of duplex DNA by translocating in the 3'-5' direction.</text>
        <dbReference type="EC" id="5.6.2.4"/>
    </reaction>
</comment>
<evidence type="ECO:0000256" key="7">
    <source>
        <dbReference type="ARBA" id="ARBA00022801"/>
    </source>
</evidence>
<dbReference type="CDD" id="cd17920">
    <property type="entry name" value="DEXHc_RecQ"/>
    <property type="match status" value="1"/>
</dbReference>
<evidence type="ECO:0000256" key="10">
    <source>
        <dbReference type="ARBA" id="ARBA00022840"/>
    </source>
</evidence>
<dbReference type="RefSeq" id="WP_238229837.1">
    <property type="nucleotide sequence ID" value="NZ_BPQO01000004.1"/>
</dbReference>
<dbReference type="GO" id="GO:0009432">
    <property type="term" value="P:SOS response"/>
    <property type="evidence" value="ECO:0007669"/>
    <property type="project" value="UniProtKB-UniRule"/>
</dbReference>
<evidence type="ECO:0000256" key="14">
    <source>
        <dbReference type="ARBA" id="ARBA00023235"/>
    </source>
</evidence>
<evidence type="ECO:0000256" key="16">
    <source>
        <dbReference type="NCBIfam" id="TIGR01389"/>
    </source>
</evidence>
<feature type="domain" description="Helicase C-terminal" evidence="19">
    <location>
        <begin position="215"/>
        <end position="365"/>
    </location>
</feature>
<dbReference type="SMART" id="SM00490">
    <property type="entry name" value="HELICc"/>
    <property type="match status" value="1"/>
</dbReference>
<dbReference type="InterPro" id="IPR011545">
    <property type="entry name" value="DEAD/DEAH_box_helicase_dom"/>
</dbReference>
<dbReference type="SUPFAM" id="SSF52540">
    <property type="entry name" value="P-loop containing nucleoside triphosphate hydrolases"/>
    <property type="match status" value="2"/>
</dbReference>
<dbReference type="GO" id="GO:0005737">
    <property type="term" value="C:cytoplasm"/>
    <property type="evidence" value="ECO:0007669"/>
    <property type="project" value="TreeGrafter"/>
</dbReference>
<dbReference type="Pfam" id="PF00570">
    <property type="entry name" value="HRDC"/>
    <property type="match status" value="1"/>
</dbReference>
<evidence type="ECO:0000256" key="15">
    <source>
        <dbReference type="ARBA" id="ARBA00034617"/>
    </source>
</evidence>
<dbReference type="NCBIfam" id="TIGR00614">
    <property type="entry name" value="recQ_fam"/>
    <property type="match status" value="1"/>
</dbReference>
<dbReference type="SUPFAM" id="SSF47819">
    <property type="entry name" value="HRDC-like"/>
    <property type="match status" value="1"/>
</dbReference>
<dbReference type="InterPro" id="IPR027417">
    <property type="entry name" value="P-loop_NTPase"/>
</dbReference>
<dbReference type="InterPro" id="IPR044876">
    <property type="entry name" value="HRDC_dom_sf"/>
</dbReference>
<dbReference type="InterPro" id="IPR004589">
    <property type="entry name" value="DNA_helicase_ATP-dep_RecQ"/>
</dbReference>
<dbReference type="GO" id="GO:0006310">
    <property type="term" value="P:DNA recombination"/>
    <property type="evidence" value="ECO:0007669"/>
    <property type="project" value="UniProtKB-UniRule"/>
</dbReference>
<keyword evidence="14" id="KW-0413">Isomerase</keyword>
<comment type="caution">
    <text evidence="20">The sequence shown here is derived from an EMBL/GenBank/DDBJ whole genome shotgun (WGS) entry which is preliminary data.</text>
</comment>
<dbReference type="InterPro" id="IPR036388">
    <property type="entry name" value="WH-like_DNA-bd_sf"/>
</dbReference>
<dbReference type="GO" id="GO:0043590">
    <property type="term" value="C:bacterial nucleoid"/>
    <property type="evidence" value="ECO:0007669"/>
    <property type="project" value="TreeGrafter"/>
</dbReference>
<evidence type="ECO:0000313" key="20">
    <source>
        <dbReference type="EMBL" id="GJD87845.1"/>
    </source>
</evidence>
<dbReference type="InterPro" id="IPR001650">
    <property type="entry name" value="Helicase_C-like"/>
</dbReference>
<dbReference type="GO" id="GO:0005524">
    <property type="term" value="F:ATP binding"/>
    <property type="evidence" value="ECO:0007669"/>
    <property type="project" value="UniProtKB-KW"/>
</dbReference>
<dbReference type="InterPro" id="IPR010997">
    <property type="entry name" value="HRDC-like_sf"/>
</dbReference>
<dbReference type="Gene3D" id="1.10.150.80">
    <property type="entry name" value="HRDC domain"/>
    <property type="match status" value="1"/>
</dbReference>
<evidence type="ECO:0000256" key="2">
    <source>
        <dbReference type="ARBA" id="ARBA00001947"/>
    </source>
</evidence>
<dbReference type="Pfam" id="PF00271">
    <property type="entry name" value="Helicase_C"/>
    <property type="match status" value="1"/>
</dbReference>
<name>A0AAV4ZHC4_9HYPH</name>
<dbReference type="Pfam" id="PF09382">
    <property type="entry name" value="RQC"/>
    <property type="match status" value="1"/>
</dbReference>
<reference evidence="20" key="2">
    <citation type="submission" date="2021-08" db="EMBL/GenBank/DDBJ databases">
        <authorList>
            <person name="Tani A."/>
            <person name="Ola A."/>
            <person name="Ogura Y."/>
            <person name="Katsura K."/>
            <person name="Hayashi T."/>
        </authorList>
    </citation>
    <scope>NUCLEOTIDE SEQUENCE</scope>
    <source>
        <strain evidence="20">DSM 16372</strain>
    </source>
</reference>
<dbReference type="Proteomes" id="UP001055247">
    <property type="component" value="Unassembled WGS sequence"/>
</dbReference>
<dbReference type="PROSITE" id="PS50967">
    <property type="entry name" value="HRDC"/>
    <property type="match status" value="1"/>
</dbReference>
<dbReference type="InterPro" id="IPR006293">
    <property type="entry name" value="DNA_helicase_ATP-dep_RecQ_bac"/>
</dbReference>
<comment type="cofactor">
    <cofactor evidence="2">
        <name>Zn(2+)</name>
        <dbReference type="ChEBI" id="CHEBI:29105"/>
    </cofactor>
</comment>
<dbReference type="GO" id="GO:0006260">
    <property type="term" value="P:DNA replication"/>
    <property type="evidence" value="ECO:0007669"/>
    <property type="project" value="InterPro"/>
</dbReference>
<dbReference type="PANTHER" id="PTHR13710:SF105">
    <property type="entry name" value="ATP-DEPENDENT DNA HELICASE Q1"/>
    <property type="match status" value="1"/>
</dbReference>